<gene>
    <name evidence="2" type="ORF">I1A42_10935</name>
</gene>
<dbReference type="EMBL" id="JADPMR010000001">
    <property type="protein sequence ID" value="MBF9001073.1"/>
    <property type="molecule type" value="Genomic_DNA"/>
</dbReference>
<dbReference type="RefSeq" id="WP_196123489.1">
    <property type="nucleotide sequence ID" value="NZ_JADPMR010000001.1"/>
</dbReference>
<feature type="region of interest" description="Disordered" evidence="1">
    <location>
        <begin position="1"/>
        <end position="20"/>
    </location>
</feature>
<sequence length="55" mass="6027">MRPATVRFSQPNRGASRRRNGFAYTTVVKKTSPAATPVEHSVYHAPTETKVVKAA</sequence>
<reference evidence="2 3" key="1">
    <citation type="submission" date="2020-11" db="EMBL/GenBank/DDBJ databases">
        <title>Vibrio nitrifigilis sp. nov., a marine nitrogen-fixing bacterium isolated from the lagoon sediment of an islet inside an atoll.</title>
        <authorList>
            <person name="Wang L.-T."/>
            <person name="Shieh W.Y."/>
        </authorList>
    </citation>
    <scope>NUCLEOTIDE SEQUENCE [LARGE SCALE GENOMIC DNA]</scope>
    <source>
        <strain evidence="2 3">NFV-1</strain>
    </source>
</reference>
<proteinExistence type="predicted"/>
<accession>A0ABS0GFQ0</accession>
<evidence type="ECO:0000256" key="1">
    <source>
        <dbReference type="SAM" id="MobiDB-lite"/>
    </source>
</evidence>
<keyword evidence="3" id="KW-1185">Reference proteome</keyword>
<evidence type="ECO:0000313" key="3">
    <source>
        <dbReference type="Proteomes" id="UP000597206"/>
    </source>
</evidence>
<protein>
    <submittedName>
        <fullName evidence="2">Uncharacterized protein</fullName>
    </submittedName>
</protein>
<dbReference type="Proteomes" id="UP000597206">
    <property type="component" value="Unassembled WGS sequence"/>
</dbReference>
<comment type="caution">
    <text evidence="2">The sequence shown here is derived from an EMBL/GenBank/DDBJ whole genome shotgun (WGS) entry which is preliminary data.</text>
</comment>
<evidence type="ECO:0000313" key="2">
    <source>
        <dbReference type="EMBL" id="MBF9001073.1"/>
    </source>
</evidence>
<organism evidence="2 3">
    <name type="scientific">Vibrio nitrifigilis</name>
    <dbReference type="NCBI Taxonomy" id="2789781"/>
    <lineage>
        <taxon>Bacteria</taxon>
        <taxon>Pseudomonadati</taxon>
        <taxon>Pseudomonadota</taxon>
        <taxon>Gammaproteobacteria</taxon>
        <taxon>Vibrionales</taxon>
        <taxon>Vibrionaceae</taxon>
        <taxon>Vibrio</taxon>
    </lineage>
</organism>
<name>A0ABS0GFQ0_9VIBR</name>